<dbReference type="GO" id="GO:0007165">
    <property type="term" value="P:signal transduction"/>
    <property type="evidence" value="ECO:0007669"/>
    <property type="project" value="InterPro"/>
</dbReference>
<feature type="compositionally biased region" description="Polar residues" evidence="1">
    <location>
        <begin position="46"/>
        <end position="58"/>
    </location>
</feature>
<feature type="region of interest" description="Disordered" evidence="1">
    <location>
        <begin position="206"/>
        <end position="269"/>
    </location>
</feature>
<feature type="non-terminal residue" evidence="4">
    <location>
        <position position="1"/>
    </location>
</feature>
<dbReference type="SUPFAM" id="SSF52200">
    <property type="entry name" value="Toll/Interleukin receptor TIR domain"/>
    <property type="match status" value="1"/>
</dbReference>
<keyword evidence="2" id="KW-0472">Membrane</keyword>
<protein>
    <recommendedName>
        <fullName evidence="3">TIR domain-containing protein</fullName>
    </recommendedName>
</protein>
<sequence>NRVRTKFDCALQNKINIYGVVRLRLATEAPMLRSSSSLLRGKRSSTVQPAPTSNQGSAANEDDSVDAQIMLSYRKPETGAGGDNMVFVIKSYLQSKGYTVFVGENKLQGGQLWGQEIQAAVINCEVFIALCSPSYGSSPWTFREFQLADNKEKCILPIWHSGPYPPPALEIFLSGVQRVPQGDNPLVDSDFEACMQEVLTCLKRMGSEPSQQRRPQQQPNPPPPPKLKLPPPPKPEPPPPPKPEPPPPPKPKPPPPPQPQQHQQQVQVQQNLQIVLSDRPTLVQQLPGPAPLQLPEPVKAGFEEQQQVVIGQPYEELKQENPSPPASCCKKTVITIVVILVLIIVISVASTAADS</sequence>
<evidence type="ECO:0000259" key="3">
    <source>
        <dbReference type="PROSITE" id="PS50104"/>
    </source>
</evidence>
<gene>
    <name evidence="4" type="ORF">Agub_g328</name>
</gene>
<feature type="compositionally biased region" description="Low complexity" evidence="1">
    <location>
        <begin position="260"/>
        <end position="269"/>
    </location>
</feature>
<name>A0AAD3DEJ4_9CHLO</name>
<keyword evidence="2" id="KW-0812">Transmembrane</keyword>
<feature type="transmembrane region" description="Helical" evidence="2">
    <location>
        <begin position="333"/>
        <end position="353"/>
    </location>
</feature>
<reference evidence="4 5" key="1">
    <citation type="journal article" date="2021" name="Sci. Rep.">
        <title>Genome sequencing of the multicellular alga Astrephomene provides insights into convergent evolution of germ-soma differentiation.</title>
        <authorList>
            <person name="Yamashita S."/>
            <person name="Yamamoto K."/>
            <person name="Matsuzaki R."/>
            <person name="Suzuki S."/>
            <person name="Yamaguchi H."/>
            <person name="Hirooka S."/>
            <person name="Minakuchi Y."/>
            <person name="Miyagishima S."/>
            <person name="Kawachi M."/>
            <person name="Toyoda A."/>
            <person name="Nozaki H."/>
        </authorList>
    </citation>
    <scope>NUCLEOTIDE SEQUENCE [LARGE SCALE GENOMIC DNA]</scope>
    <source>
        <strain evidence="4 5">NIES-4017</strain>
    </source>
</reference>
<organism evidence="4 5">
    <name type="scientific">Astrephomene gubernaculifera</name>
    <dbReference type="NCBI Taxonomy" id="47775"/>
    <lineage>
        <taxon>Eukaryota</taxon>
        <taxon>Viridiplantae</taxon>
        <taxon>Chlorophyta</taxon>
        <taxon>core chlorophytes</taxon>
        <taxon>Chlorophyceae</taxon>
        <taxon>CS clade</taxon>
        <taxon>Chlamydomonadales</taxon>
        <taxon>Astrephomenaceae</taxon>
        <taxon>Astrephomene</taxon>
    </lineage>
</organism>
<feature type="domain" description="TIR" evidence="3">
    <location>
        <begin position="65"/>
        <end position="199"/>
    </location>
</feature>
<evidence type="ECO:0000256" key="1">
    <source>
        <dbReference type="SAM" id="MobiDB-lite"/>
    </source>
</evidence>
<dbReference type="InterPro" id="IPR035897">
    <property type="entry name" value="Toll_tir_struct_dom_sf"/>
</dbReference>
<feature type="region of interest" description="Disordered" evidence="1">
    <location>
        <begin position="36"/>
        <end position="61"/>
    </location>
</feature>
<evidence type="ECO:0000256" key="2">
    <source>
        <dbReference type="SAM" id="Phobius"/>
    </source>
</evidence>
<proteinExistence type="predicted"/>
<dbReference type="InterPro" id="IPR000157">
    <property type="entry name" value="TIR_dom"/>
</dbReference>
<dbReference type="Gene3D" id="3.40.50.10140">
    <property type="entry name" value="Toll/interleukin-1 receptor homology (TIR) domain"/>
    <property type="match status" value="1"/>
</dbReference>
<keyword evidence="5" id="KW-1185">Reference proteome</keyword>
<dbReference type="Proteomes" id="UP001054857">
    <property type="component" value="Unassembled WGS sequence"/>
</dbReference>
<evidence type="ECO:0000313" key="5">
    <source>
        <dbReference type="Proteomes" id="UP001054857"/>
    </source>
</evidence>
<dbReference type="Pfam" id="PF13676">
    <property type="entry name" value="TIR_2"/>
    <property type="match status" value="1"/>
</dbReference>
<evidence type="ECO:0000313" key="4">
    <source>
        <dbReference type="EMBL" id="GFR39834.1"/>
    </source>
</evidence>
<dbReference type="AlphaFoldDB" id="A0AAD3DEJ4"/>
<feature type="compositionally biased region" description="Pro residues" evidence="1">
    <location>
        <begin position="218"/>
        <end position="259"/>
    </location>
</feature>
<comment type="caution">
    <text evidence="4">The sequence shown here is derived from an EMBL/GenBank/DDBJ whole genome shotgun (WGS) entry which is preliminary data.</text>
</comment>
<dbReference type="PROSITE" id="PS50104">
    <property type="entry name" value="TIR"/>
    <property type="match status" value="1"/>
</dbReference>
<accession>A0AAD3DEJ4</accession>
<dbReference type="EMBL" id="BMAR01000001">
    <property type="protein sequence ID" value="GFR39834.1"/>
    <property type="molecule type" value="Genomic_DNA"/>
</dbReference>
<keyword evidence="2" id="KW-1133">Transmembrane helix</keyword>